<dbReference type="Proteomes" id="UP000004688">
    <property type="component" value="Chromosome"/>
</dbReference>
<dbReference type="STRING" id="391616.OA238_c07410"/>
<feature type="region of interest" description="Disordered" evidence="1">
    <location>
        <begin position="519"/>
        <end position="542"/>
    </location>
</feature>
<sequence>MGQIALDDADLTGALDRLRAAADTLEPNGISTKILIPNDQIKYLALDTTRAEDDDVRQALHGATPYAVDDLIYDYAKGGGRTYVAAVAKETLIEARQFAAEHGFNPVSFAAVPEPFTYVGEVFFGSVDGTTVERDEDSVIVIGESAVKVAEAEIIVAEPDVPVDSVAEIEAGSQTDAAVGTDTIPELNLESAVQADAPQDLVAAFIPDVPDVAAPEPDAAPEPEADLTELVVDAPADVPTDAPEIGDESDIVPNTDDVEAIAKTTDAADTAPPMFASRLRADRTEGRPAPPQKTDTTPKLRAEPTFSRQTPPTLSAPPLSVPTGKGTDPMPPLSAPSRTADTPPVGAPIAQPITTNTPDSDVAPAITGNAPTALTPNAAIAAASLIIDPAPRADLRDDDDRGQSAAPDKPDEKRSAAAAALGAASTVGGAVGGMFASRRMARDDAQTGHADTPDEKPGLTVFGARTKPKAKAAVGGKPRFLGLILTAVLLLFLLAMAAVAALSEDGFARWFGFGPSETQMAADPTAPQNTAPEVAAPQAADGTQLADPAVAQPDNVATNVTPDLQTGGQVLPPEEAARLYAATGVWQRSPRIPQIPRTTTLDAMTLAVSPRPVLRVPSSPLASASSVAGDALIAAPIDPPPPSQTYDYNAEGLVVATPQGAITPDGILVIVGRPPLNPPTRPGTVAPVITPQDQLAAVIPQDATPLEDAPEGVIVIAGRPAIQPPIRTGTIAPVAAPRAAALASGVVPLVASDGLLVLTGSPPILPPVRAGTDPPQADVADLAQDIAAALTTNIAQSPTADTLRPLPRPAAVLVAAADIVAAQAVAANTPVLGALTVAQATAFRPRTRPAGLAPAQTPVPDPIPKVAQEVAVAPPTAAAPTGLQISPEIAAAVLAASNRPNPIVNPTALAVPVSSRPDLRPRNMARIVARANDARARAATQVATAAVAPQTVTPSGPTGGSVAQAATLDNAINLSEINLIGIYGGSGDRRALVRMGNGRYVRVTVGDQLDGGRVTAISAEALNYSKRGRAITLRVAG</sequence>
<gene>
    <name evidence="3" type="ORF">OA238_c07410</name>
</gene>
<feature type="compositionally biased region" description="Basic and acidic residues" evidence="1">
    <location>
        <begin position="391"/>
        <end position="415"/>
    </location>
</feature>
<feature type="transmembrane region" description="Helical" evidence="2">
    <location>
        <begin position="480"/>
        <end position="502"/>
    </location>
</feature>
<evidence type="ECO:0000256" key="1">
    <source>
        <dbReference type="SAM" id="MobiDB-lite"/>
    </source>
</evidence>
<protein>
    <recommendedName>
        <fullName evidence="5">Type IV pilus biogenesis protein PilP</fullName>
    </recommendedName>
</protein>
<feature type="compositionally biased region" description="Basic and acidic residues" evidence="1">
    <location>
        <begin position="441"/>
        <end position="457"/>
    </location>
</feature>
<dbReference type="AlphaFoldDB" id="M9RMG3"/>
<feature type="transmembrane region" description="Helical" evidence="2">
    <location>
        <begin position="416"/>
        <end position="436"/>
    </location>
</feature>
<reference evidence="3 4" key="1">
    <citation type="journal article" date="2013" name="PLoS ONE">
        <title>Poles Apart: Arctic and Antarctic Octadecabacter strains Share High Genome Plasticity and a New Type of Xanthorhodopsin.</title>
        <authorList>
            <person name="Vollmers J."/>
            <person name="Voget S."/>
            <person name="Dietrich S."/>
            <person name="Gollnow K."/>
            <person name="Smits M."/>
            <person name="Meyer K."/>
            <person name="Brinkhoff T."/>
            <person name="Simon M."/>
            <person name="Daniel R."/>
        </authorList>
    </citation>
    <scope>NUCLEOTIDE SEQUENCE [LARGE SCALE GENOMIC DNA]</scope>
    <source>
        <strain evidence="3 4">238</strain>
    </source>
</reference>
<evidence type="ECO:0000313" key="4">
    <source>
        <dbReference type="Proteomes" id="UP000004688"/>
    </source>
</evidence>
<keyword evidence="2" id="KW-1133">Transmembrane helix</keyword>
<dbReference type="HOGENOM" id="CLU_008842_0_0_5"/>
<evidence type="ECO:0000256" key="2">
    <source>
        <dbReference type="SAM" id="Phobius"/>
    </source>
</evidence>
<evidence type="ECO:0008006" key="5">
    <source>
        <dbReference type="Google" id="ProtNLM"/>
    </source>
</evidence>
<dbReference type="KEGG" id="oar:OA238_c07410"/>
<dbReference type="eggNOG" id="ENOG502Z7MY">
    <property type="taxonomic scope" value="Bacteria"/>
</dbReference>
<accession>M9RMG3</accession>
<proteinExistence type="predicted"/>
<keyword evidence="2" id="KW-0472">Membrane</keyword>
<organism evidence="3 4">
    <name type="scientific">Octadecabacter arcticus 238</name>
    <dbReference type="NCBI Taxonomy" id="391616"/>
    <lineage>
        <taxon>Bacteria</taxon>
        <taxon>Pseudomonadati</taxon>
        <taxon>Pseudomonadota</taxon>
        <taxon>Alphaproteobacteria</taxon>
        <taxon>Rhodobacterales</taxon>
        <taxon>Roseobacteraceae</taxon>
        <taxon>Octadecabacter</taxon>
    </lineage>
</organism>
<keyword evidence="4" id="KW-1185">Reference proteome</keyword>
<name>M9RMG3_9RHOB</name>
<feature type="region of interest" description="Disordered" evidence="1">
    <location>
        <begin position="391"/>
        <end position="420"/>
    </location>
</feature>
<dbReference type="EMBL" id="CP003742">
    <property type="protein sequence ID" value="AGI70960.1"/>
    <property type="molecule type" value="Genomic_DNA"/>
</dbReference>
<feature type="region of interest" description="Disordered" evidence="1">
    <location>
        <begin position="441"/>
        <end position="461"/>
    </location>
</feature>
<keyword evidence="2" id="KW-0812">Transmembrane</keyword>
<evidence type="ECO:0000313" key="3">
    <source>
        <dbReference type="EMBL" id="AGI70960.1"/>
    </source>
</evidence>
<feature type="region of interest" description="Disordered" evidence="1">
    <location>
        <begin position="280"/>
        <end position="369"/>
    </location>
</feature>